<dbReference type="STRING" id="95161.SAMN05660874_04371"/>
<proteinExistence type="predicted"/>
<evidence type="ECO:0000313" key="2">
    <source>
        <dbReference type="EMBL" id="SFS93801.1"/>
    </source>
</evidence>
<protein>
    <recommendedName>
        <fullName evidence="1">DUF1990 domain-containing protein</fullName>
    </recommendedName>
</protein>
<evidence type="ECO:0000259" key="1">
    <source>
        <dbReference type="Pfam" id="PF09348"/>
    </source>
</evidence>
<reference evidence="3" key="1">
    <citation type="submission" date="2016-10" db="EMBL/GenBank/DDBJ databases">
        <authorList>
            <person name="Varghese N."/>
            <person name="Submissions S."/>
        </authorList>
    </citation>
    <scope>NUCLEOTIDE SEQUENCE [LARGE SCALE GENOMIC DNA]</scope>
    <source>
        <strain evidence="3">DSM 44771</strain>
    </source>
</reference>
<dbReference type="Proteomes" id="UP000198852">
    <property type="component" value="Unassembled WGS sequence"/>
</dbReference>
<accession>A0A1I6TX93</accession>
<dbReference type="EMBL" id="FOZX01000008">
    <property type="protein sequence ID" value="SFS93801.1"/>
    <property type="molecule type" value="Genomic_DNA"/>
</dbReference>
<organism evidence="2 3">
    <name type="scientific">Saccharopolyspora flava</name>
    <dbReference type="NCBI Taxonomy" id="95161"/>
    <lineage>
        <taxon>Bacteria</taxon>
        <taxon>Bacillati</taxon>
        <taxon>Actinomycetota</taxon>
        <taxon>Actinomycetes</taxon>
        <taxon>Pseudonocardiales</taxon>
        <taxon>Pseudonocardiaceae</taxon>
        <taxon>Saccharopolyspora</taxon>
    </lineage>
</organism>
<dbReference type="RefSeq" id="WP_093421100.1">
    <property type="nucleotide sequence ID" value="NZ_FOZX01000008.1"/>
</dbReference>
<name>A0A1I6TX93_9PSEU</name>
<keyword evidence="3" id="KW-1185">Reference proteome</keyword>
<dbReference type="Pfam" id="PF09348">
    <property type="entry name" value="DUF1990"/>
    <property type="match status" value="1"/>
</dbReference>
<evidence type="ECO:0000313" key="3">
    <source>
        <dbReference type="Proteomes" id="UP000198852"/>
    </source>
</evidence>
<dbReference type="InterPro" id="IPR018960">
    <property type="entry name" value="DUF1990"/>
</dbReference>
<feature type="domain" description="DUF1990" evidence="1">
    <location>
        <begin position="35"/>
        <end position="192"/>
    </location>
</feature>
<gene>
    <name evidence="2" type="ORF">SAMN05660874_04371</name>
</gene>
<dbReference type="OrthoDB" id="120660at2"/>
<sequence>MSGSRGGLLTGVDHVAALDDLAWRQVNYAAEEVRAPFWNVDSHRRSLGIERPGPPEPGGIWETACRLVRDYEFATPGRIRAIYRRGSALLGRDLLLEGHFAGLRFHMGVRVTEIVDETGPERIWGWSYETLDGHLERGKMSYLVTKHPTSGRVEFLVSGYSQRSPDLGPVVKLGWAVFGRSTQLRFYRHCGERLNRLVQQALAGRAPGPAHVADGVVLAPSDATPHRFDVVHVRLEHPG</sequence>
<dbReference type="AlphaFoldDB" id="A0A1I6TX93"/>